<dbReference type="GO" id="GO:0005737">
    <property type="term" value="C:cytoplasm"/>
    <property type="evidence" value="ECO:0007669"/>
    <property type="project" value="UniProtKB-SubCell"/>
</dbReference>
<dbReference type="KEGG" id="icp:ICMP_467"/>
<dbReference type="InterPro" id="IPR044524">
    <property type="entry name" value="Isoase_HisA-like"/>
</dbReference>
<comment type="catalytic activity">
    <reaction evidence="1 9 11">
        <text>1-(5-phospho-beta-D-ribosyl)-5-[(5-phospho-beta-D-ribosylamino)methylideneamino]imidazole-4-carboxamide = 5-[(5-phospho-1-deoxy-D-ribulos-1-ylimino)methylamino]-1-(5-phospho-beta-D-ribosyl)imidazole-4-carboxamide</text>
        <dbReference type="Rhea" id="RHEA:15469"/>
        <dbReference type="ChEBI" id="CHEBI:58435"/>
        <dbReference type="ChEBI" id="CHEBI:58525"/>
        <dbReference type="EC" id="5.3.1.16"/>
    </reaction>
</comment>
<evidence type="ECO:0000256" key="5">
    <source>
        <dbReference type="ARBA" id="ARBA00022490"/>
    </source>
</evidence>
<dbReference type="HAMAP" id="MF_01014">
    <property type="entry name" value="HisA"/>
    <property type="match status" value="1"/>
</dbReference>
<keyword evidence="5 9" id="KW-0963">Cytoplasm</keyword>
<gene>
    <name evidence="9 12" type="primary">hisA</name>
    <name evidence="12" type="ORF">ICMP_467</name>
</gene>
<dbReference type="Gene3D" id="3.20.20.70">
    <property type="entry name" value="Aldolase class I"/>
    <property type="match status" value="1"/>
</dbReference>
<reference evidence="12 13" key="1">
    <citation type="journal article" date="2011" name="Genome Biol. Evol.">
        <title>Reductive evolution of bacterial genome in insect gut environment.</title>
        <authorList>
            <person name="Nikoh N."/>
            <person name="Hosokawa T."/>
            <person name="Ohshima K."/>
            <person name="Hattori M."/>
            <person name="Fukatsu T."/>
        </authorList>
    </citation>
    <scope>NUCLEOTIDE SEQUENCE [LARGE SCALE GENOMIC DNA]</scope>
    <source>
        <strain evidence="12 13">Mpkobe</strain>
    </source>
</reference>
<dbReference type="PANTHER" id="PTHR43090">
    <property type="entry name" value="1-(5-PHOSPHORIBOSYL)-5-[(5-PHOSPHORIBOSYLAMINO)METHYLIDENEAMINO] IMIDAZOLE-4-CARBOXAMIDE ISOMERASE"/>
    <property type="match status" value="1"/>
</dbReference>
<dbReference type="InterPro" id="IPR011060">
    <property type="entry name" value="RibuloseP-bd_barrel"/>
</dbReference>
<evidence type="ECO:0000256" key="8">
    <source>
        <dbReference type="ARBA" id="ARBA00023235"/>
    </source>
</evidence>
<dbReference type="EMBL" id="AP010872">
    <property type="protein sequence ID" value="BAH83318.1"/>
    <property type="molecule type" value="Genomic_DNA"/>
</dbReference>
<evidence type="ECO:0000313" key="13">
    <source>
        <dbReference type="Proteomes" id="UP000061704"/>
    </source>
</evidence>
<evidence type="ECO:0000256" key="1">
    <source>
        <dbReference type="ARBA" id="ARBA00000901"/>
    </source>
</evidence>
<sequence length="245" mass="27722">MIIPALDLIDGKIIRLQQGDYRSSYEYGDNILAHLQTYEKQGAKMLHLVDLDAAKEPDKRQTKLIKYLVNSTNIPIQIGGGIRNYNDIITILDTGVKRVVIGSMAIKNSRLVKEWLKMFHPDTIVLAIDIRISGNNEKIVAINGWQEITYFTLEQIIQEFLDFGLKYVLCTDISRDGMLSGPNIDLYKEIVKRYSSIIFQASGGISSLQDIQELRCSGVQEVIIGRALLENKFTLAEAIKCWQNV</sequence>
<dbReference type="SUPFAM" id="SSF51366">
    <property type="entry name" value="Ribulose-phoshate binding barrel"/>
    <property type="match status" value="1"/>
</dbReference>
<name>C5WDB2_9ENTR</name>
<evidence type="ECO:0000256" key="6">
    <source>
        <dbReference type="ARBA" id="ARBA00022605"/>
    </source>
</evidence>
<dbReference type="Proteomes" id="UP000061704">
    <property type="component" value="Chromosome"/>
</dbReference>
<dbReference type="Pfam" id="PF00977">
    <property type="entry name" value="His_biosynth"/>
    <property type="match status" value="1"/>
</dbReference>
<dbReference type="CDD" id="cd04732">
    <property type="entry name" value="HisA"/>
    <property type="match status" value="1"/>
</dbReference>
<dbReference type="HOGENOM" id="CLU_048577_1_2_6"/>
<proteinExistence type="inferred from homology"/>
<evidence type="ECO:0000256" key="10">
    <source>
        <dbReference type="RuleBase" id="RU003657"/>
    </source>
</evidence>
<keyword evidence="6 9" id="KW-0028">Amino-acid biosynthesis</keyword>
<dbReference type="UniPathway" id="UPA00031">
    <property type="reaction ID" value="UER00009"/>
</dbReference>
<evidence type="ECO:0000256" key="2">
    <source>
        <dbReference type="ARBA" id="ARBA00004496"/>
    </source>
</evidence>
<evidence type="ECO:0000256" key="9">
    <source>
        <dbReference type="HAMAP-Rule" id="MF_01014"/>
    </source>
</evidence>
<feature type="active site" description="Proton acceptor" evidence="9">
    <location>
        <position position="7"/>
    </location>
</feature>
<protein>
    <recommendedName>
        <fullName evidence="9 11">1-(5-phosphoribosyl)-5-[(5-phosphoribosylamino)methylideneamino] imidazole-4-carboxamide isomerase</fullName>
        <ecNumber evidence="9 11">5.3.1.16</ecNumber>
    </recommendedName>
    <alternativeName>
        <fullName evidence="9">Phosphoribosylformimino-5-aminoimidazole carboxamide ribotide isomerase</fullName>
    </alternativeName>
</protein>
<evidence type="ECO:0000313" key="12">
    <source>
        <dbReference type="EMBL" id="BAH83318.1"/>
    </source>
</evidence>
<dbReference type="NCBIfam" id="TIGR00007">
    <property type="entry name" value="1-(5-phosphoribosyl)-5-[(5-phosphoribosylamino)methylideneamino]imidazole-4-carboxamide isomerase"/>
    <property type="match status" value="1"/>
</dbReference>
<dbReference type="PANTHER" id="PTHR43090:SF2">
    <property type="entry name" value="1-(5-PHOSPHORIBOSYL)-5-[(5-PHOSPHORIBOSYLAMINO)METHYLIDENEAMINO] IMIDAZOLE-4-CARBOXAMIDE ISOMERASE"/>
    <property type="match status" value="1"/>
</dbReference>
<dbReference type="GO" id="GO:0000162">
    <property type="term" value="P:L-tryptophan biosynthetic process"/>
    <property type="evidence" value="ECO:0007669"/>
    <property type="project" value="TreeGrafter"/>
</dbReference>
<dbReference type="OrthoDB" id="9807749at2"/>
<comment type="subcellular location">
    <subcellularLocation>
        <location evidence="2 9 11">Cytoplasm</location>
    </subcellularLocation>
</comment>
<dbReference type="InterPro" id="IPR006062">
    <property type="entry name" value="His_biosynth"/>
</dbReference>
<evidence type="ECO:0000256" key="7">
    <source>
        <dbReference type="ARBA" id="ARBA00023102"/>
    </source>
</evidence>
<keyword evidence="13" id="KW-1185">Reference proteome</keyword>
<dbReference type="RefSeq" id="WP_041069543.1">
    <property type="nucleotide sequence ID" value="NZ_AP010872.1"/>
</dbReference>
<dbReference type="GO" id="GO:0003949">
    <property type="term" value="F:1-(5-phosphoribosyl)-5-[(5-phosphoribosylamino)methylideneamino]imidazole-4-carboxamide isomerase activity"/>
    <property type="evidence" value="ECO:0007669"/>
    <property type="project" value="UniProtKB-UniRule"/>
</dbReference>
<dbReference type="InterPro" id="IPR013785">
    <property type="entry name" value="Aldolase_TIM"/>
</dbReference>
<feature type="active site" description="Proton donor" evidence="9">
    <location>
        <position position="129"/>
    </location>
</feature>
<dbReference type="InterPro" id="IPR006063">
    <property type="entry name" value="HisA_bact_arch"/>
</dbReference>
<evidence type="ECO:0000256" key="11">
    <source>
        <dbReference type="RuleBase" id="RU003658"/>
    </source>
</evidence>
<comment type="pathway">
    <text evidence="3 9 11">Amino-acid biosynthesis; L-histidine biosynthesis; L-histidine from 5-phospho-alpha-D-ribose 1-diphosphate: step 4/9.</text>
</comment>
<dbReference type="STRING" id="476281.ICMP_467"/>
<dbReference type="AlphaFoldDB" id="C5WDB2"/>
<dbReference type="InterPro" id="IPR023016">
    <property type="entry name" value="HisA/PriA"/>
</dbReference>
<organism evidence="12 13">
    <name type="scientific">Candidatus Ishikawaella capsulata Mpkobe</name>
    <dbReference type="NCBI Taxonomy" id="476281"/>
    <lineage>
        <taxon>Bacteria</taxon>
        <taxon>Pseudomonadati</taxon>
        <taxon>Pseudomonadota</taxon>
        <taxon>Gammaproteobacteria</taxon>
        <taxon>Enterobacterales</taxon>
        <taxon>Enterobacteriaceae</taxon>
        <taxon>Candidatus Ishikawella</taxon>
    </lineage>
</organism>
<keyword evidence="8 9" id="KW-0413">Isomerase</keyword>
<comment type="similarity">
    <text evidence="4 9 10">Belongs to the HisA/HisF family.</text>
</comment>
<dbReference type="EC" id="5.3.1.16" evidence="9 11"/>
<dbReference type="GO" id="GO:0000105">
    <property type="term" value="P:L-histidine biosynthetic process"/>
    <property type="evidence" value="ECO:0007669"/>
    <property type="project" value="UniProtKB-UniRule"/>
</dbReference>
<keyword evidence="7 9" id="KW-0368">Histidine biosynthesis</keyword>
<evidence type="ECO:0000256" key="4">
    <source>
        <dbReference type="ARBA" id="ARBA00009667"/>
    </source>
</evidence>
<dbReference type="FunFam" id="3.20.20.70:FF:000009">
    <property type="entry name" value="1-(5-phosphoribosyl)-5-[(5-phosphoribosylamino)methylideneamino] imidazole-4-carboxamide isomerase"/>
    <property type="match status" value="1"/>
</dbReference>
<accession>C5WDB2</accession>
<evidence type="ECO:0000256" key="3">
    <source>
        <dbReference type="ARBA" id="ARBA00005133"/>
    </source>
</evidence>